<dbReference type="PROSITE" id="PS00678">
    <property type="entry name" value="WD_REPEATS_1"/>
    <property type="match status" value="1"/>
</dbReference>
<comment type="similarity">
    <text evidence="1">Belongs to the WD repeat WDR55 family.</text>
</comment>
<name>A0A7E5WE32_TRINI</name>
<dbReference type="FunCoup" id="A0A7E5WE32">
    <property type="interactions" value="737"/>
</dbReference>
<evidence type="ECO:0000256" key="1">
    <source>
        <dbReference type="ARBA" id="ARBA00007625"/>
    </source>
</evidence>
<evidence type="ECO:0000256" key="2">
    <source>
        <dbReference type="ARBA" id="ARBA00022574"/>
    </source>
</evidence>
<dbReference type="KEGG" id="tnl:113501471"/>
<gene>
    <name evidence="8" type="primary">LOC113501471</name>
</gene>
<evidence type="ECO:0000256" key="5">
    <source>
        <dbReference type="PROSITE-ProRule" id="PRU00221"/>
    </source>
</evidence>
<protein>
    <recommendedName>
        <fullName evidence="4">WD repeat-containing protein 55 homolog</fullName>
    </recommendedName>
</protein>
<dbReference type="Gene3D" id="2.130.10.10">
    <property type="entry name" value="YVTN repeat-like/Quinoprotein amine dehydrogenase"/>
    <property type="match status" value="2"/>
</dbReference>
<dbReference type="OrthoDB" id="2288928at2759"/>
<sequence length="411" mass="45949">MTLHFKEFDKNSSDEDDSSSYDDSSEDEALSGNNGSDGNDMSEDEVEEQEDQIEDDDDDADDDDVVKAIKAEKNKQRDHPPAISCEDFIVDISLHPSKNLIAIANIVGDVLLYEYNNEETKLVNTLELHLKACRDVEFDDEGSTLYSTAKDKVIMAVDVETGKLKKCYENAHDEPVYRLLNLGNNKIITGDDGGTVKLWDLRKPDPVFTLKIGEEHVADLITNDAQKYLVCAGGDGVLTSIDLKASKIYTTSEEYDAEITCLGLFRSDTKLLAASSRGKFYLFNWKEFGFHSDEYVGQKHAVQCMVPITQNIVVTSGEDGILRAAHMFPQRQLGVVGQHRLPVEHLDISHDGQFIASCSHDNDVKFWNISYFETIDSIIDVNHKQNKKRDLSNNLPSSSLKNASDFFSGLV</sequence>
<dbReference type="InterPro" id="IPR015943">
    <property type="entry name" value="WD40/YVTN_repeat-like_dom_sf"/>
</dbReference>
<dbReference type="InterPro" id="IPR050505">
    <property type="entry name" value="WDR55/POC1"/>
</dbReference>
<reference evidence="8" key="1">
    <citation type="submission" date="2025-08" db="UniProtKB">
        <authorList>
            <consortium name="RefSeq"/>
        </authorList>
    </citation>
    <scope>IDENTIFICATION</scope>
</reference>
<proteinExistence type="inferred from homology"/>
<feature type="repeat" description="WD" evidence="5">
    <location>
        <begin position="336"/>
        <end position="377"/>
    </location>
</feature>
<dbReference type="GeneID" id="113501471"/>
<evidence type="ECO:0000256" key="6">
    <source>
        <dbReference type="SAM" id="MobiDB-lite"/>
    </source>
</evidence>
<dbReference type="InParanoid" id="A0A7E5WE32"/>
<dbReference type="SMART" id="SM00320">
    <property type="entry name" value="WD40"/>
    <property type="match status" value="5"/>
</dbReference>
<feature type="compositionally biased region" description="Acidic residues" evidence="6">
    <location>
        <begin position="14"/>
        <end position="29"/>
    </location>
</feature>
<dbReference type="PROSITE" id="PS50294">
    <property type="entry name" value="WD_REPEATS_REGION"/>
    <property type="match status" value="1"/>
</dbReference>
<dbReference type="PANTHER" id="PTHR44019">
    <property type="entry name" value="WD REPEAT-CONTAINING PROTEIN 55"/>
    <property type="match status" value="1"/>
</dbReference>
<dbReference type="InterPro" id="IPR019775">
    <property type="entry name" value="WD40_repeat_CS"/>
</dbReference>
<dbReference type="Pfam" id="PF24796">
    <property type="entry name" value="WDR55"/>
    <property type="match status" value="1"/>
</dbReference>
<dbReference type="PROSITE" id="PS50082">
    <property type="entry name" value="WD_REPEATS_2"/>
    <property type="match status" value="1"/>
</dbReference>
<keyword evidence="7" id="KW-1185">Reference proteome</keyword>
<dbReference type="Proteomes" id="UP000322000">
    <property type="component" value="Chromosome 15"/>
</dbReference>
<accession>A0A7E5WE32</accession>
<dbReference type="PANTHER" id="PTHR44019:SF20">
    <property type="entry name" value="WD REPEAT-CONTAINING PROTEIN 55"/>
    <property type="match status" value="1"/>
</dbReference>
<keyword evidence="3" id="KW-0677">Repeat</keyword>
<feature type="compositionally biased region" description="Acidic residues" evidence="6">
    <location>
        <begin position="40"/>
        <end position="61"/>
    </location>
</feature>
<evidence type="ECO:0000256" key="3">
    <source>
        <dbReference type="ARBA" id="ARBA00022737"/>
    </source>
</evidence>
<dbReference type="SUPFAM" id="SSF50978">
    <property type="entry name" value="WD40 repeat-like"/>
    <property type="match status" value="1"/>
</dbReference>
<dbReference type="AlphaFoldDB" id="A0A7E5WE32"/>
<keyword evidence="2 5" id="KW-0853">WD repeat</keyword>
<feature type="compositionally biased region" description="Basic and acidic residues" evidence="6">
    <location>
        <begin position="1"/>
        <end position="13"/>
    </location>
</feature>
<evidence type="ECO:0000256" key="4">
    <source>
        <dbReference type="ARBA" id="ARBA00023478"/>
    </source>
</evidence>
<feature type="region of interest" description="Disordered" evidence="6">
    <location>
        <begin position="1"/>
        <end position="61"/>
    </location>
</feature>
<dbReference type="InterPro" id="IPR036322">
    <property type="entry name" value="WD40_repeat_dom_sf"/>
</dbReference>
<dbReference type="RefSeq" id="XP_026738431.1">
    <property type="nucleotide sequence ID" value="XM_026882630.1"/>
</dbReference>
<organism evidence="7 8">
    <name type="scientific">Trichoplusia ni</name>
    <name type="common">Cabbage looper</name>
    <dbReference type="NCBI Taxonomy" id="7111"/>
    <lineage>
        <taxon>Eukaryota</taxon>
        <taxon>Metazoa</taxon>
        <taxon>Ecdysozoa</taxon>
        <taxon>Arthropoda</taxon>
        <taxon>Hexapoda</taxon>
        <taxon>Insecta</taxon>
        <taxon>Pterygota</taxon>
        <taxon>Neoptera</taxon>
        <taxon>Endopterygota</taxon>
        <taxon>Lepidoptera</taxon>
        <taxon>Glossata</taxon>
        <taxon>Ditrysia</taxon>
        <taxon>Noctuoidea</taxon>
        <taxon>Noctuidae</taxon>
        <taxon>Plusiinae</taxon>
        <taxon>Trichoplusia</taxon>
    </lineage>
</organism>
<dbReference type="InterPro" id="IPR001680">
    <property type="entry name" value="WD40_rpt"/>
</dbReference>
<evidence type="ECO:0000313" key="7">
    <source>
        <dbReference type="Proteomes" id="UP000322000"/>
    </source>
</evidence>
<evidence type="ECO:0000313" key="8">
    <source>
        <dbReference type="RefSeq" id="XP_026738431.1"/>
    </source>
</evidence>